<dbReference type="GO" id="GO:0003677">
    <property type="term" value="F:DNA binding"/>
    <property type="evidence" value="ECO:0007669"/>
    <property type="project" value="InterPro"/>
</dbReference>
<organism evidence="3">
    <name type="scientific">uncultured prokaryote</name>
    <dbReference type="NCBI Taxonomy" id="198431"/>
    <lineage>
        <taxon>unclassified sequences</taxon>
        <taxon>environmental samples</taxon>
    </lineage>
</organism>
<name>A0A0H5Q3K3_9ZZZZ</name>
<protein>
    <recommendedName>
        <fullName evidence="2">Helix-turn-helix domain-containing protein</fullName>
    </recommendedName>
</protein>
<sequence length="136" mass="15393">MNNDYLTAEQAAERARVSRPTISRALKYGDLAGLRDNRGRWAIKPDDVDAWVDLRSLAHNAQRAERESSADDERVEQLRSELSTAREALARAEGENVANKDRIADLLAERNRLFEMLEAKPTIGAGGFWSRLWARN</sequence>
<proteinExistence type="predicted"/>
<dbReference type="InterPro" id="IPR009061">
    <property type="entry name" value="DNA-bd_dom_put_sf"/>
</dbReference>
<feature type="domain" description="Helix-turn-helix" evidence="2">
    <location>
        <begin position="5"/>
        <end position="52"/>
    </location>
</feature>
<dbReference type="SUPFAM" id="SSF46955">
    <property type="entry name" value="Putative DNA-binding domain"/>
    <property type="match status" value="1"/>
</dbReference>
<evidence type="ECO:0000259" key="2">
    <source>
        <dbReference type="Pfam" id="PF12728"/>
    </source>
</evidence>
<accession>A0A0H5Q3K3</accession>
<dbReference type="EMBL" id="LN853681">
    <property type="protein sequence ID" value="CRY96463.1"/>
    <property type="molecule type" value="Genomic_DNA"/>
</dbReference>
<dbReference type="Pfam" id="PF12728">
    <property type="entry name" value="HTH_17"/>
    <property type="match status" value="1"/>
</dbReference>
<dbReference type="InterPro" id="IPR010093">
    <property type="entry name" value="SinI_DNA-bd"/>
</dbReference>
<dbReference type="AlphaFoldDB" id="A0A0H5Q3K3"/>
<keyword evidence="1" id="KW-0175">Coiled coil</keyword>
<dbReference type="InterPro" id="IPR041657">
    <property type="entry name" value="HTH_17"/>
</dbReference>
<feature type="coiled-coil region" evidence="1">
    <location>
        <begin position="61"/>
        <end position="109"/>
    </location>
</feature>
<evidence type="ECO:0000256" key="1">
    <source>
        <dbReference type="SAM" id="Coils"/>
    </source>
</evidence>
<keyword evidence="3" id="KW-0614">Plasmid</keyword>
<reference evidence="3" key="2">
    <citation type="submission" date="2015-07" db="EMBL/GenBank/DDBJ databases">
        <title>Plasmids, circular viruses and viroids from rat gut.</title>
        <authorList>
            <person name="Jorgensen T.J."/>
            <person name="Hansen M.A."/>
            <person name="Xu Z."/>
            <person name="Tabak M.A."/>
            <person name="Sorensen S.J."/>
            <person name="Hansen L.H."/>
        </authorList>
    </citation>
    <scope>NUCLEOTIDE SEQUENCE</scope>
    <source>
        <plasmid evidence="3">pRGFK1100</plasmid>
    </source>
</reference>
<evidence type="ECO:0000313" key="3">
    <source>
        <dbReference type="EMBL" id="CRY96463.1"/>
    </source>
</evidence>
<geneLocation type="plasmid" evidence="3">
    <name>pRGFK1100</name>
</geneLocation>
<reference evidence="3" key="1">
    <citation type="submission" date="2015-06" db="EMBL/GenBank/DDBJ databases">
        <authorList>
            <person name="Joergensen T."/>
        </authorList>
    </citation>
    <scope>NUCLEOTIDE SEQUENCE</scope>
    <source>
        <plasmid evidence="3">pRGFK1100</plasmid>
    </source>
</reference>
<dbReference type="NCBIfam" id="TIGR01764">
    <property type="entry name" value="excise"/>
    <property type="match status" value="1"/>
</dbReference>